<evidence type="ECO:0000259" key="1">
    <source>
        <dbReference type="Pfam" id="PF12275"/>
    </source>
</evidence>
<gene>
    <name evidence="2" type="ORF">SAMN05444581_101146</name>
</gene>
<dbReference type="EMBL" id="FOSN01000001">
    <property type="protein sequence ID" value="SFJ99344.1"/>
    <property type="molecule type" value="Genomic_DNA"/>
</dbReference>
<dbReference type="Pfam" id="PF12275">
    <property type="entry name" value="DUF3616"/>
    <property type="match status" value="1"/>
</dbReference>
<feature type="domain" description="DUF3616" evidence="1">
    <location>
        <begin position="186"/>
        <end position="352"/>
    </location>
</feature>
<dbReference type="STRING" id="1612308.SAMN05444581_101146"/>
<dbReference type="AlphaFoldDB" id="A0A1I3VVB7"/>
<name>A0A1I3VVB7_9HYPH</name>
<evidence type="ECO:0000313" key="2">
    <source>
        <dbReference type="EMBL" id="SFJ99344.1"/>
    </source>
</evidence>
<reference evidence="2 3" key="1">
    <citation type="submission" date="2016-10" db="EMBL/GenBank/DDBJ databases">
        <authorList>
            <person name="de Groot N.N."/>
        </authorList>
    </citation>
    <scope>NUCLEOTIDE SEQUENCE [LARGE SCALE GENOMIC DNA]</scope>
    <source>
        <strain evidence="2 3">NE2</strain>
    </source>
</reference>
<evidence type="ECO:0000313" key="3">
    <source>
        <dbReference type="Proteomes" id="UP000198755"/>
    </source>
</evidence>
<dbReference type="InterPro" id="IPR022060">
    <property type="entry name" value="DUF3616"/>
</dbReference>
<keyword evidence="3" id="KW-1185">Reference proteome</keyword>
<accession>A0A1I3VVB7</accession>
<protein>
    <recommendedName>
        <fullName evidence="1">DUF3616 domain-containing protein</fullName>
    </recommendedName>
</protein>
<proteinExistence type="predicted"/>
<organism evidence="2 3">
    <name type="scientific">Methylocapsa palsarum</name>
    <dbReference type="NCBI Taxonomy" id="1612308"/>
    <lineage>
        <taxon>Bacteria</taxon>
        <taxon>Pseudomonadati</taxon>
        <taxon>Pseudomonadota</taxon>
        <taxon>Alphaproteobacteria</taxon>
        <taxon>Hyphomicrobiales</taxon>
        <taxon>Beijerinckiaceae</taxon>
        <taxon>Methylocapsa</taxon>
    </lineage>
</organism>
<dbReference type="RefSeq" id="WP_244532014.1">
    <property type="nucleotide sequence ID" value="NZ_FOSN01000001.1"/>
</dbReference>
<sequence length="364" mass="38377">MRTAAGAIAALVLAAGSALMGLPPAIVAAFAEPLRPLQAVQLYLVDPPFLEKDNGKDKIAEDLSGAACDRSGLCLAINDQSRSAQFFTIDNGHIAAGKKAPLIDDVPSPSTLGEKPAAVAASPLAQGCLDQEPVFKDLDGEGVAYAAPYFYIVGSHGCSRAGNEFVLSSFILARLRADENGARIVETTYRLGDALRTAPKIGPFFGKHLIQEDGLNIEGLAVVGDKLFAGLRAPTIEGAAYLVGVKVSALFAPGHEPLRGEPEIIPIALGCNVGVRDMAAMPDGRLLVLAGPAQEQWHIPFSLFTVEPRPGGAVKQIAVLEDVFDRKKRAKAEAVTVLGVKPLRVLIFFDGPKNGAPREYVVLE</sequence>
<dbReference type="Proteomes" id="UP000198755">
    <property type="component" value="Unassembled WGS sequence"/>
</dbReference>